<feature type="transmembrane region" description="Helical" evidence="1">
    <location>
        <begin position="366"/>
        <end position="383"/>
    </location>
</feature>
<dbReference type="AlphaFoldDB" id="A0A4R7UW33"/>
<dbReference type="OrthoDB" id="529448at2"/>
<accession>A0A4R7UW33</accession>
<feature type="transmembrane region" description="Helical" evidence="1">
    <location>
        <begin position="21"/>
        <end position="43"/>
    </location>
</feature>
<dbReference type="Proteomes" id="UP000294927">
    <property type="component" value="Unassembled WGS sequence"/>
</dbReference>
<keyword evidence="1" id="KW-1133">Transmembrane helix</keyword>
<dbReference type="EMBL" id="SOCP01000021">
    <property type="protein sequence ID" value="TDV40983.1"/>
    <property type="molecule type" value="Genomic_DNA"/>
</dbReference>
<organism evidence="2 3">
    <name type="scientific">Actinophytocola oryzae</name>
    <dbReference type="NCBI Taxonomy" id="502181"/>
    <lineage>
        <taxon>Bacteria</taxon>
        <taxon>Bacillati</taxon>
        <taxon>Actinomycetota</taxon>
        <taxon>Actinomycetes</taxon>
        <taxon>Pseudonocardiales</taxon>
        <taxon>Pseudonocardiaceae</taxon>
    </lineage>
</organism>
<gene>
    <name evidence="2" type="ORF">CLV71_12149</name>
</gene>
<dbReference type="RefSeq" id="WP_133907929.1">
    <property type="nucleotide sequence ID" value="NZ_SOCP01000021.1"/>
</dbReference>
<evidence type="ECO:0000256" key="1">
    <source>
        <dbReference type="SAM" id="Phobius"/>
    </source>
</evidence>
<evidence type="ECO:0000313" key="2">
    <source>
        <dbReference type="EMBL" id="TDV40983.1"/>
    </source>
</evidence>
<evidence type="ECO:0000313" key="3">
    <source>
        <dbReference type="Proteomes" id="UP000294927"/>
    </source>
</evidence>
<feature type="transmembrane region" description="Helical" evidence="1">
    <location>
        <begin position="284"/>
        <end position="303"/>
    </location>
</feature>
<name>A0A4R7UW33_9PSEU</name>
<keyword evidence="1" id="KW-0472">Membrane</keyword>
<keyword evidence="1" id="KW-0812">Transmembrane</keyword>
<reference evidence="2 3" key="1">
    <citation type="submission" date="2019-03" db="EMBL/GenBank/DDBJ databases">
        <title>Genomic Encyclopedia of Archaeal and Bacterial Type Strains, Phase II (KMG-II): from individual species to whole genera.</title>
        <authorList>
            <person name="Goeker M."/>
        </authorList>
    </citation>
    <scope>NUCLEOTIDE SEQUENCE [LARGE SCALE GENOMIC DNA]</scope>
    <source>
        <strain evidence="2 3">DSM 45499</strain>
    </source>
</reference>
<feature type="transmembrane region" description="Helical" evidence="1">
    <location>
        <begin position="55"/>
        <end position="76"/>
    </location>
</feature>
<proteinExistence type="predicted"/>
<keyword evidence="3" id="KW-1185">Reference proteome</keyword>
<feature type="transmembrane region" description="Helical" evidence="1">
    <location>
        <begin position="315"/>
        <end position="334"/>
    </location>
</feature>
<protein>
    <submittedName>
        <fullName evidence="2">Uncharacterized protein</fullName>
    </submittedName>
</protein>
<comment type="caution">
    <text evidence="2">The sequence shown here is derived from an EMBL/GenBank/DDBJ whole genome shotgun (WGS) entry which is preliminary data.</text>
</comment>
<feature type="transmembrane region" description="Helical" evidence="1">
    <location>
        <begin position="341"/>
        <end position="360"/>
    </location>
</feature>
<sequence>MFASVLREVTGYLDRRMLVSTFFPVLAFMGGTVLVVSMTVAGVSGAVARWGRLPGMAQTVLIAGFLVLAAFLTFLVGNLREWQDRVCQGYWPSWADRVRVPLLRRQERARQTLVEQDEVLRRREERLAGERDAFPRPAEVTPHALPSNEIDAELAALEGLTDDPEWTAGTSVRLTELAKALHGEETGRAERFTTLWFALDTRLAAAEQQVREERASVQRRLFVLYPQPPRGVSPTTMGNVVLAAEQHSAVRYRLDAVVMWTRLRPLLPNDFAEALKDARVSVDLLLTVAVFLPLFGAPLSWWLAFHLPSVTGTPAAWLTYLAVVLCGLVLCGEFRRTRDRLIVAGSAVAVVLLSLWSPALRLSICVLWPLGLLVVSYGLYRNATHAMLAYTERLRTAFDLYRWKVLEELRIDLPKTLEEERGTWQSVTQFLYRGGTVAPDRLHYDHPVRVPD</sequence>